<keyword evidence="3" id="KW-1185">Reference proteome</keyword>
<dbReference type="Pfam" id="PF20613">
    <property type="entry name" value="HipA_2"/>
    <property type="match status" value="1"/>
</dbReference>
<dbReference type="InterPro" id="IPR046748">
    <property type="entry name" value="HipA_2"/>
</dbReference>
<dbReference type="STRING" id="1628148.BI198_12830"/>
<organism evidence="2 3">
    <name type="scientific">Rheinheimera salexigens</name>
    <dbReference type="NCBI Taxonomy" id="1628148"/>
    <lineage>
        <taxon>Bacteria</taxon>
        <taxon>Pseudomonadati</taxon>
        <taxon>Pseudomonadota</taxon>
        <taxon>Gammaproteobacteria</taxon>
        <taxon>Chromatiales</taxon>
        <taxon>Chromatiaceae</taxon>
        <taxon>Rheinheimera</taxon>
    </lineage>
</organism>
<protein>
    <recommendedName>
        <fullName evidence="1">HipA-like kinase domain-containing protein</fullName>
    </recommendedName>
</protein>
<dbReference type="Proteomes" id="UP000242258">
    <property type="component" value="Unassembled WGS sequence"/>
</dbReference>
<reference evidence="3" key="1">
    <citation type="submission" date="2016-09" db="EMBL/GenBank/DDBJ databases">
        <authorList>
            <person name="Wan X."/>
            <person name="Hou S."/>
        </authorList>
    </citation>
    <scope>NUCLEOTIDE SEQUENCE [LARGE SCALE GENOMIC DNA]</scope>
    <source>
        <strain evidence="3">KH87</strain>
    </source>
</reference>
<proteinExistence type="predicted"/>
<accession>A0A1E7Q864</accession>
<evidence type="ECO:0000259" key="1">
    <source>
        <dbReference type="Pfam" id="PF20613"/>
    </source>
</evidence>
<dbReference type="OrthoDB" id="8440774at2"/>
<comment type="caution">
    <text evidence="2">The sequence shown here is derived from an EMBL/GenBank/DDBJ whole genome shotgun (WGS) entry which is preliminary data.</text>
</comment>
<dbReference type="RefSeq" id="WP_070049913.1">
    <property type="nucleotide sequence ID" value="NZ_CBCSDO010000009.1"/>
</dbReference>
<dbReference type="EMBL" id="MKEK01000001">
    <property type="protein sequence ID" value="OEY70359.1"/>
    <property type="molecule type" value="Genomic_DNA"/>
</dbReference>
<feature type="domain" description="HipA-like kinase" evidence="1">
    <location>
        <begin position="41"/>
        <end position="164"/>
    </location>
</feature>
<sequence>MLQIGFATLYTTPREVTDLGNISPLWLGDAITATGDTRMYLKGVTYSELIAECLCTTIGSALGLPVTQTYIIKDPHKLLNEKYILGSEDADMPSFKRHMSMADQAQKQAMWHGLKNWGQLYESALFDEWIANPDRNAGNFLWDGGEHWYLIDHARALWTTNSNNKPHDVAKNILADIIKGFYEEVGVAQLKRKLVYEIPKYQNLCSQKIMLAARCTELDCVETAENKLISLVTRINAMPNLVARHSEQWDLFNAN</sequence>
<gene>
    <name evidence="2" type="ORF">BI198_12830</name>
</gene>
<name>A0A1E7Q864_9GAMM</name>
<evidence type="ECO:0000313" key="3">
    <source>
        <dbReference type="Proteomes" id="UP000242258"/>
    </source>
</evidence>
<dbReference type="AlphaFoldDB" id="A0A1E7Q864"/>
<evidence type="ECO:0000313" key="2">
    <source>
        <dbReference type="EMBL" id="OEY70359.1"/>
    </source>
</evidence>